<name>A0A364K2M1_9BACL</name>
<evidence type="ECO:0008006" key="4">
    <source>
        <dbReference type="Google" id="ProtNLM"/>
    </source>
</evidence>
<dbReference type="Pfam" id="PF13620">
    <property type="entry name" value="CarboxypepD_reg"/>
    <property type="match status" value="1"/>
</dbReference>
<evidence type="ECO:0000313" key="2">
    <source>
        <dbReference type="EMBL" id="RAL22665.1"/>
    </source>
</evidence>
<sequence>MASNKSLLLQGILSSRTPLISIFYSKGEKSMFFRRISYFFVSILLLFLIGCHDQSSTHHEPTLPPKLEYSLLKGIVTNERGEPIAQAGINPIPQFQVALPEIGKQTDNQGKFEWNLPVGKYQIQISKEGYQVSTSEINLTKKGMTLRIVLKEKK</sequence>
<dbReference type="Proteomes" id="UP000251213">
    <property type="component" value="Unassembled WGS sequence"/>
</dbReference>
<evidence type="ECO:0000313" key="3">
    <source>
        <dbReference type="Proteomes" id="UP000251213"/>
    </source>
</evidence>
<reference evidence="2 3" key="1">
    <citation type="submission" date="2018-06" db="EMBL/GenBank/DDBJ databases">
        <title>Thermoflavimicrobium daqus sp. nov., a thermophilic microbe isolated from Moutai-flavour Daqu.</title>
        <authorList>
            <person name="Wang X."/>
            <person name="Zhou H."/>
        </authorList>
    </citation>
    <scope>NUCLEOTIDE SEQUENCE [LARGE SCALE GENOMIC DNA]</scope>
    <source>
        <strain evidence="2 3">FBKL4.011</strain>
    </source>
</reference>
<dbReference type="InterPro" id="IPR008969">
    <property type="entry name" value="CarboxyPept-like_regulatory"/>
</dbReference>
<proteinExistence type="predicted"/>
<dbReference type="Gene3D" id="2.60.40.1120">
    <property type="entry name" value="Carboxypeptidase-like, regulatory domain"/>
    <property type="match status" value="1"/>
</dbReference>
<dbReference type="SUPFAM" id="SSF49464">
    <property type="entry name" value="Carboxypeptidase regulatory domain-like"/>
    <property type="match status" value="1"/>
</dbReference>
<keyword evidence="1" id="KW-0472">Membrane</keyword>
<dbReference type="EMBL" id="QJKK01000008">
    <property type="protein sequence ID" value="RAL22665.1"/>
    <property type="molecule type" value="Genomic_DNA"/>
</dbReference>
<comment type="caution">
    <text evidence="2">The sequence shown here is derived from an EMBL/GenBank/DDBJ whole genome shotgun (WGS) entry which is preliminary data.</text>
</comment>
<reference evidence="2 3" key="2">
    <citation type="submission" date="2018-06" db="EMBL/GenBank/DDBJ databases">
        <authorList>
            <person name="Zhirakovskaya E."/>
        </authorList>
    </citation>
    <scope>NUCLEOTIDE SEQUENCE [LARGE SCALE GENOMIC DNA]</scope>
    <source>
        <strain evidence="2 3">FBKL4.011</strain>
    </source>
</reference>
<keyword evidence="3" id="KW-1185">Reference proteome</keyword>
<dbReference type="OrthoDB" id="2990698at2"/>
<accession>A0A364K2M1</accession>
<organism evidence="2 3">
    <name type="scientific">Thermoflavimicrobium daqui</name>
    <dbReference type="NCBI Taxonomy" id="2137476"/>
    <lineage>
        <taxon>Bacteria</taxon>
        <taxon>Bacillati</taxon>
        <taxon>Bacillota</taxon>
        <taxon>Bacilli</taxon>
        <taxon>Bacillales</taxon>
        <taxon>Thermoactinomycetaceae</taxon>
        <taxon>Thermoflavimicrobium</taxon>
    </lineage>
</organism>
<keyword evidence="1" id="KW-1133">Transmembrane helix</keyword>
<evidence type="ECO:0000256" key="1">
    <source>
        <dbReference type="SAM" id="Phobius"/>
    </source>
</evidence>
<feature type="transmembrane region" description="Helical" evidence="1">
    <location>
        <begin position="32"/>
        <end position="50"/>
    </location>
</feature>
<keyword evidence="1" id="KW-0812">Transmembrane</keyword>
<protein>
    <recommendedName>
        <fullName evidence="4">Carboxypeptidase regulatory-like domain-containing protein</fullName>
    </recommendedName>
</protein>
<dbReference type="AlphaFoldDB" id="A0A364K2M1"/>
<gene>
    <name evidence="2" type="ORF">DL897_13430</name>
</gene>